<dbReference type="AlphaFoldDB" id="A0A919H6T5"/>
<keyword evidence="2" id="KW-0472">Membrane</keyword>
<evidence type="ECO:0000313" key="3">
    <source>
        <dbReference type="EMBL" id="GHI87683.1"/>
    </source>
</evidence>
<feature type="region of interest" description="Disordered" evidence="1">
    <location>
        <begin position="204"/>
        <end position="232"/>
    </location>
</feature>
<feature type="region of interest" description="Disordered" evidence="1">
    <location>
        <begin position="1"/>
        <end position="31"/>
    </location>
</feature>
<gene>
    <name evidence="3" type="ORF">Sxan_50470</name>
</gene>
<keyword evidence="2" id="KW-1133">Transmembrane helix</keyword>
<evidence type="ECO:0000313" key="4">
    <source>
        <dbReference type="Proteomes" id="UP000600026"/>
    </source>
</evidence>
<dbReference type="Proteomes" id="UP000600026">
    <property type="component" value="Unassembled WGS sequence"/>
</dbReference>
<keyword evidence="2" id="KW-0812">Transmembrane</keyword>
<comment type="caution">
    <text evidence="3">The sequence shown here is derived from an EMBL/GenBank/DDBJ whole genome shotgun (WGS) entry which is preliminary data.</text>
</comment>
<dbReference type="RefSeq" id="WP_051902395.1">
    <property type="nucleotide sequence ID" value="NZ_BNEE01000006.1"/>
</dbReference>
<organism evidence="3 4">
    <name type="scientific">Streptomyces xanthophaeus</name>
    <dbReference type="NCBI Taxonomy" id="67385"/>
    <lineage>
        <taxon>Bacteria</taxon>
        <taxon>Bacillati</taxon>
        <taxon>Actinomycetota</taxon>
        <taxon>Actinomycetes</taxon>
        <taxon>Kitasatosporales</taxon>
        <taxon>Streptomycetaceae</taxon>
        <taxon>Streptomyces</taxon>
    </lineage>
</organism>
<keyword evidence="4" id="KW-1185">Reference proteome</keyword>
<dbReference type="EMBL" id="BNEE01000006">
    <property type="protein sequence ID" value="GHI87683.1"/>
    <property type="molecule type" value="Genomic_DNA"/>
</dbReference>
<dbReference type="OrthoDB" id="4515152at2"/>
<feature type="transmembrane region" description="Helical" evidence="2">
    <location>
        <begin position="37"/>
        <end position="57"/>
    </location>
</feature>
<reference evidence="3" key="1">
    <citation type="submission" date="2020-09" db="EMBL/GenBank/DDBJ databases">
        <title>Whole genome shotgun sequence of Streptomyces xanthophaeus NBRC 12829.</title>
        <authorList>
            <person name="Komaki H."/>
            <person name="Tamura T."/>
        </authorList>
    </citation>
    <scope>NUCLEOTIDE SEQUENCE</scope>
    <source>
        <strain evidence="3">NBRC 12829</strain>
    </source>
</reference>
<protein>
    <submittedName>
        <fullName evidence="3">Uncharacterized protein</fullName>
    </submittedName>
</protein>
<accession>A0A919H6T5</accession>
<sequence>MISEPELDGQWETAGPAEVAEGAPPQRERGPARPWRWALAAVVATSAVWAGGLYFYGDRLTVPPLRHKATDNLCEQVKLSALDEVLGGLSASADPHMEGRDPALDWAMCSRSGSSTAGEGAYYVQAETELHKKADPAAEFRVGNKYDRMFNEDIGAWEPVSGLGDEALFSGPDPDAGAEVDDDLRLRVRDGGAVFVLHVAFVGEREPSDGPAQDGDGEGPTPPRPGRDALKTAMVKDMRTMMAALEK</sequence>
<feature type="compositionally biased region" description="Low complexity" evidence="1">
    <location>
        <begin position="14"/>
        <end position="25"/>
    </location>
</feature>
<name>A0A919H6T5_9ACTN</name>
<evidence type="ECO:0000256" key="1">
    <source>
        <dbReference type="SAM" id="MobiDB-lite"/>
    </source>
</evidence>
<proteinExistence type="predicted"/>
<evidence type="ECO:0000256" key="2">
    <source>
        <dbReference type="SAM" id="Phobius"/>
    </source>
</evidence>